<evidence type="ECO:0000256" key="4">
    <source>
        <dbReference type="ARBA" id="ARBA00022574"/>
    </source>
</evidence>
<dbReference type="InterPro" id="IPR045161">
    <property type="entry name" value="Utp18"/>
</dbReference>
<dbReference type="SUPFAM" id="SSF50978">
    <property type="entry name" value="WD40 repeat-like"/>
    <property type="match status" value="1"/>
</dbReference>
<dbReference type="EMBL" id="GBRD01002852">
    <property type="protein sequence ID" value="JAG62969.1"/>
    <property type="molecule type" value="Transcribed_RNA"/>
</dbReference>
<keyword evidence="4 11" id="KW-0853">WD repeat</keyword>
<dbReference type="PROSITE" id="PS50082">
    <property type="entry name" value="WD_REPEATS_2"/>
    <property type="match status" value="1"/>
</dbReference>
<feature type="compositionally biased region" description="Acidic residues" evidence="12">
    <location>
        <begin position="102"/>
        <end position="114"/>
    </location>
</feature>
<gene>
    <name evidence="13" type="ORF">CM83_75210</name>
</gene>
<dbReference type="InterPro" id="IPR015943">
    <property type="entry name" value="WD40/YVTN_repeat-like_dom_sf"/>
</dbReference>
<evidence type="ECO:0000256" key="2">
    <source>
        <dbReference type="ARBA" id="ARBA00022552"/>
    </source>
</evidence>
<evidence type="ECO:0000256" key="6">
    <source>
        <dbReference type="ARBA" id="ARBA00023242"/>
    </source>
</evidence>
<evidence type="ECO:0000256" key="5">
    <source>
        <dbReference type="ARBA" id="ARBA00022737"/>
    </source>
</evidence>
<dbReference type="PANTHER" id="PTHR18359:SF0">
    <property type="entry name" value="U3 SMALL NUCLEOLAR RNA-ASSOCIATED PROTEIN 18 HOMOLOG"/>
    <property type="match status" value="1"/>
</dbReference>
<comment type="subcellular location">
    <subcellularLocation>
        <location evidence="1">Nucleus</location>
        <location evidence="1">Nucleolus</location>
    </subcellularLocation>
</comment>
<reference evidence="13" key="1">
    <citation type="journal article" date="2014" name="PLoS ONE">
        <title>Transcriptome-Based Identification of ABC Transporters in the Western Tarnished Plant Bug Lygus hesperus.</title>
        <authorList>
            <person name="Hull J.J."/>
            <person name="Chaney K."/>
            <person name="Geib S.M."/>
            <person name="Fabrick J.A."/>
            <person name="Brent C.S."/>
            <person name="Walsh D."/>
            <person name="Lavine L.C."/>
        </authorList>
    </citation>
    <scope>NUCLEOTIDE SEQUENCE</scope>
</reference>
<keyword evidence="2" id="KW-0698">rRNA processing</keyword>
<dbReference type="GO" id="GO:0034388">
    <property type="term" value="C:Pwp2p-containing subcomplex of 90S preribosome"/>
    <property type="evidence" value="ECO:0007669"/>
    <property type="project" value="TreeGrafter"/>
</dbReference>
<dbReference type="Gene3D" id="2.130.10.10">
    <property type="entry name" value="YVTN repeat-like/Quinoprotein amine dehydrogenase"/>
    <property type="match status" value="1"/>
</dbReference>
<comment type="function">
    <text evidence="8">Part of the small subunit (SSU) processome, first precursor of the small eukaryotic ribosomal subunit. During the assembly of the SSU processome in the nucleolus, many ribosome biogenesis factors, an RNA chaperone and ribosomal proteins associate with the nascent pre-rRNA and work in concert to generate RNA folding, modifications, rearrangements and cleavage as well as targeted degradation of pre-ribosomal RNA by the RNA exosome. Involved in nucleolar processing of pre-18S ribosomal RNA.</text>
</comment>
<dbReference type="GO" id="GO:0032040">
    <property type="term" value="C:small-subunit processome"/>
    <property type="evidence" value="ECO:0007669"/>
    <property type="project" value="TreeGrafter"/>
</dbReference>
<feature type="compositionally biased region" description="Basic and acidic residues" evidence="12">
    <location>
        <begin position="92"/>
        <end position="101"/>
    </location>
</feature>
<evidence type="ECO:0000256" key="10">
    <source>
        <dbReference type="ARBA" id="ARBA00075773"/>
    </source>
</evidence>
<evidence type="ECO:0000256" key="12">
    <source>
        <dbReference type="SAM" id="MobiDB-lite"/>
    </source>
</evidence>
<reference evidence="14" key="3">
    <citation type="submission" date="2014-09" db="EMBL/GenBank/DDBJ databases">
        <authorList>
            <person name="Magalhaes I.L.F."/>
            <person name="Oliveira U."/>
            <person name="Santos F.R."/>
            <person name="Vidigal T.H.D.A."/>
            <person name="Brescovit A.D."/>
            <person name="Santos A.J."/>
        </authorList>
    </citation>
    <scope>NUCLEOTIDE SEQUENCE</scope>
</reference>
<evidence type="ECO:0000256" key="9">
    <source>
        <dbReference type="ARBA" id="ARBA00074442"/>
    </source>
</evidence>
<evidence type="ECO:0000256" key="1">
    <source>
        <dbReference type="ARBA" id="ARBA00004604"/>
    </source>
</evidence>
<feature type="region of interest" description="Disordered" evidence="12">
    <location>
        <begin position="1"/>
        <end position="40"/>
    </location>
</feature>
<keyword evidence="3" id="KW-0597">Phosphoprotein</keyword>
<organism evidence="13">
    <name type="scientific">Lygus hesperus</name>
    <name type="common">Western plant bug</name>
    <dbReference type="NCBI Taxonomy" id="30085"/>
    <lineage>
        <taxon>Eukaryota</taxon>
        <taxon>Metazoa</taxon>
        <taxon>Ecdysozoa</taxon>
        <taxon>Arthropoda</taxon>
        <taxon>Hexapoda</taxon>
        <taxon>Insecta</taxon>
        <taxon>Pterygota</taxon>
        <taxon>Neoptera</taxon>
        <taxon>Paraneoptera</taxon>
        <taxon>Hemiptera</taxon>
        <taxon>Heteroptera</taxon>
        <taxon>Panheteroptera</taxon>
        <taxon>Cimicomorpha</taxon>
        <taxon>Miridae</taxon>
        <taxon>Mirini</taxon>
        <taxon>Lygus</taxon>
    </lineage>
</organism>
<protein>
    <recommendedName>
        <fullName evidence="9">U3 small nucleolar RNA-associated protein 18 homolog</fullName>
    </recommendedName>
    <alternativeName>
        <fullName evidence="10">WD repeat-containing protein 50</fullName>
    </alternativeName>
</protein>
<accession>A0A0A9Y4N2</accession>
<dbReference type="AlphaFoldDB" id="A0A0A9Y4N2"/>
<evidence type="ECO:0000313" key="14">
    <source>
        <dbReference type="EMBL" id="JAG62969.1"/>
    </source>
</evidence>
<feature type="region of interest" description="Disordered" evidence="12">
    <location>
        <begin position="92"/>
        <end position="131"/>
    </location>
</feature>
<comment type="similarity">
    <text evidence="7">Belongs to the WD repeat UTP18 family.</text>
</comment>
<dbReference type="InterPro" id="IPR001680">
    <property type="entry name" value="WD40_rpt"/>
</dbReference>
<evidence type="ECO:0000313" key="13">
    <source>
        <dbReference type="EMBL" id="JAG26581.1"/>
    </source>
</evidence>
<keyword evidence="5" id="KW-0677">Repeat</keyword>
<dbReference type="InterPro" id="IPR036322">
    <property type="entry name" value="WD40_repeat_dom_sf"/>
</dbReference>
<sequence>MEADEHGKSSNSEEDIDKGRNDRVKAKGNRVVKNRQPKRRNVVVAKIGSDSDDEDAVHLIRKRMKLLDDEREKLEKLVLGDASTLLSRLGEADRKVSHAEDSGVEEEAENDSEFSDTLGEERPPAWQDADDQDIVSVEDVLRLKKTRKVPLGLKPTSDYQKYLRKKFTDVHGEPSWAKLDQKHAETVDPDLAILRSSGHMLEKPKYLSKGVLEIKKMASLNSSTRNEGIIKAVQFHPTSTVALVAGMSGIASIFQVDGSGNNKLASVRFEKFPIRCARFSPNGKEFIVGSTQQRHFYCYDMMVGTSIKIPMHHNTGLSNMSKFEISPDGKFIAVAGKFGQIHLLTGNSKEWVGTFSMNGSVETLCFSPDSKTLYSYGEQGDVYVWNVGSRRLIHKFHDEGSIKGTSLAVSPCETYIAAGSSSGVVNLYETNRALQENNPVPSKAIMNLVTSSTSVVFNHSSQILAIASDEKENAVKLVHLPSFTVFSNFPSYSAELHRIQDVAFSPNSGYLSLVNNKQTAFLFRLKHFGNY</sequence>
<dbReference type="PANTHER" id="PTHR18359">
    <property type="entry name" value="WD-REPEAT PROTEIN-RELATED"/>
    <property type="match status" value="1"/>
</dbReference>
<evidence type="ECO:0000256" key="8">
    <source>
        <dbReference type="ARBA" id="ARBA00058527"/>
    </source>
</evidence>
<feature type="repeat" description="WD" evidence="11">
    <location>
        <begin position="354"/>
        <end position="395"/>
    </location>
</feature>
<evidence type="ECO:0000256" key="11">
    <source>
        <dbReference type="PROSITE-ProRule" id="PRU00221"/>
    </source>
</evidence>
<feature type="compositionally biased region" description="Basic residues" evidence="12">
    <location>
        <begin position="26"/>
        <end position="40"/>
    </location>
</feature>
<dbReference type="FunFam" id="2.130.10.10:FF:000121">
    <property type="entry name" value="U3 small nucleolar RNA-associated protein 18 homolog"/>
    <property type="match status" value="1"/>
</dbReference>
<dbReference type="EMBL" id="GBHO01017023">
    <property type="protein sequence ID" value="JAG26581.1"/>
    <property type="molecule type" value="Transcribed_RNA"/>
</dbReference>
<proteinExistence type="inferred from homology"/>
<dbReference type="SMART" id="SM00320">
    <property type="entry name" value="WD40"/>
    <property type="match status" value="5"/>
</dbReference>
<name>A0A0A9Y4N2_LYGHE</name>
<evidence type="ECO:0000256" key="7">
    <source>
        <dbReference type="ARBA" id="ARBA00025767"/>
    </source>
</evidence>
<dbReference type="GO" id="GO:0006364">
    <property type="term" value="P:rRNA processing"/>
    <property type="evidence" value="ECO:0007669"/>
    <property type="project" value="UniProtKB-KW"/>
</dbReference>
<evidence type="ECO:0000256" key="3">
    <source>
        <dbReference type="ARBA" id="ARBA00022553"/>
    </source>
</evidence>
<dbReference type="Pfam" id="PF00400">
    <property type="entry name" value="WD40"/>
    <property type="match status" value="2"/>
</dbReference>
<keyword evidence="6" id="KW-0539">Nucleus</keyword>
<reference evidence="13" key="2">
    <citation type="submission" date="2014-07" db="EMBL/GenBank/DDBJ databases">
        <authorList>
            <person name="Hull J."/>
        </authorList>
    </citation>
    <scope>NUCLEOTIDE SEQUENCE</scope>
</reference>